<organism evidence="2 3">
    <name type="scientific">Olpidium bornovanus</name>
    <dbReference type="NCBI Taxonomy" id="278681"/>
    <lineage>
        <taxon>Eukaryota</taxon>
        <taxon>Fungi</taxon>
        <taxon>Fungi incertae sedis</taxon>
        <taxon>Olpidiomycota</taxon>
        <taxon>Olpidiomycotina</taxon>
        <taxon>Olpidiomycetes</taxon>
        <taxon>Olpidiales</taxon>
        <taxon>Olpidiaceae</taxon>
        <taxon>Olpidium</taxon>
    </lineage>
</organism>
<dbReference type="SUPFAM" id="SSF56112">
    <property type="entry name" value="Protein kinase-like (PK-like)"/>
    <property type="match status" value="1"/>
</dbReference>
<accession>A0A8H8DEV3</accession>
<dbReference type="InterPro" id="IPR000719">
    <property type="entry name" value="Prot_kinase_dom"/>
</dbReference>
<dbReference type="Gene3D" id="3.30.200.20">
    <property type="entry name" value="Phosphorylase Kinase, domain 1"/>
    <property type="match status" value="1"/>
</dbReference>
<evidence type="ECO:0000259" key="1">
    <source>
        <dbReference type="Pfam" id="PF00069"/>
    </source>
</evidence>
<comment type="caution">
    <text evidence="2">The sequence shown here is derived from an EMBL/GenBank/DDBJ whole genome shotgun (WGS) entry which is preliminary data.</text>
</comment>
<dbReference type="AlphaFoldDB" id="A0A8H8DEV3"/>
<dbReference type="GO" id="GO:0004672">
    <property type="term" value="F:protein kinase activity"/>
    <property type="evidence" value="ECO:0007669"/>
    <property type="project" value="InterPro"/>
</dbReference>
<evidence type="ECO:0000313" key="2">
    <source>
        <dbReference type="EMBL" id="KAG5456069.1"/>
    </source>
</evidence>
<dbReference type="InterPro" id="IPR011009">
    <property type="entry name" value="Kinase-like_dom_sf"/>
</dbReference>
<sequence length="81" mass="9487">MLPVLTPTPQPRFQRNSEVLKVKHRKTSKVYAMKRFRKHFNSFEEVEGLREIQALRRLKPHQNIVDLVDVILCVQADASGF</sequence>
<proteinExistence type="predicted"/>
<protein>
    <recommendedName>
        <fullName evidence="1">Protein kinase domain-containing protein</fullName>
    </recommendedName>
</protein>
<name>A0A8H8DEV3_9FUNG</name>
<gene>
    <name evidence="2" type="ORF">BJ554DRAFT_4293</name>
</gene>
<keyword evidence="3" id="KW-1185">Reference proteome</keyword>
<dbReference type="Pfam" id="PF00069">
    <property type="entry name" value="Pkinase"/>
    <property type="match status" value="1"/>
</dbReference>
<dbReference type="EMBL" id="JAEFCI010012331">
    <property type="protein sequence ID" value="KAG5456069.1"/>
    <property type="molecule type" value="Genomic_DNA"/>
</dbReference>
<feature type="domain" description="Protein kinase" evidence="1">
    <location>
        <begin position="17"/>
        <end position="71"/>
    </location>
</feature>
<evidence type="ECO:0000313" key="3">
    <source>
        <dbReference type="Proteomes" id="UP000673691"/>
    </source>
</evidence>
<dbReference type="OrthoDB" id="2158884at2759"/>
<dbReference type="GO" id="GO:0005524">
    <property type="term" value="F:ATP binding"/>
    <property type="evidence" value="ECO:0007669"/>
    <property type="project" value="InterPro"/>
</dbReference>
<reference evidence="2 3" key="1">
    <citation type="journal article" name="Sci. Rep.">
        <title>Genome-scale phylogenetic analyses confirm Olpidium as the closest living zoosporic fungus to the non-flagellated, terrestrial fungi.</title>
        <authorList>
            <person name="Chang Y."/>
            <person name="Rochon D."/>
            <person name="Sekimoto S."/>
            <person name="Wang Y."/>
            <person name="Chovatia M."/>
            <person name="Sandor L."/>
            <person name="Salamov A."/>
            <person name="Grigoriev I.V."/>
            <person name="Stajich J.E."/>
            <person name="Spatafora J.W."/>
        </authorList>
    </citation>
    <scope>NUCLEOTIDE SEQUENCE [LARGE SCALE GENOMIC DNA]</scope>
    <source>
        <strain evidence="2">S191</strain>
    </source>
</reference>
<dbReference type="Proteomes" id="UP000673691">
    <property type="component" value="Unassembled WGS sequence"/>
</dbReference>